<comment type="caution">
    <text evidence="2">The sequence shown here is derived from an EMBL/GenBank/DDBJ whole genome shotgun (WGS) entry which is preliminary data.</text>
</comment>
<protein>
    <recommendedName>
        <fullName evidence="1">DUF4825 domain-containing protein</fullName>
    </recommendedName>
</protein>
<feature type="domain" description="DUF4825" evidence="1">
    <location>
        <begin position="47"/>
        <end position="135"/>
    </location>
</feature>
<dbReference type="Proteomes" id="UP000006437">
    <property type="component" value="Unassembled WGS sequence"/>
</dbReference>
<dbReference type="RefSeq" id="WP_009524455.1">
    <property type="nucleotide sequence ID" value="NZ_JBQMYE010000003.1"/>
</dbReference>
<dbReference type="HOGENOM" id="CLU_610910_0_0_9"/>
<gene>
    <name evidence="2" type="ORF">HMPREF9629_00218</name>
</gene>
<dbReference type="AlphaFoldDB" id="G9WXX9"/>
<dbReference type="InterPro" id="IPR032250">
    <property type="entry name" value="DUF4825"/>
</dbReference>
<evidence type="ECO:0000313" key="2">
    <source>
        <dbReference type="EMBL" id="EHL16976.1"/>
    </source>
</evidence>
<proteinExistence type="predicted"/>
<sequence>MNKKFLIGIIVVLGVIVSLIVAKVFLDFADKNTEIPINAKDWDEQIYTMRTNYIGDNSKVSKIVNSLKFPEELKYSGIELQTSDDLPKSLNIIFSSSNENQETTKNIKSNFSYNSMIILSLIENCDKVEMSINKNGALYPIESRQRQWATELIGKDPFEFTATLEDFKEYIKKIDSIDFNEVQTYTPNLEESISNAILSHNKDKVYNGEFAAQGHITLGTEVDGINTTVYVYMTYMQFQFQNGIFEECAEMNSPAVITFTKDEYGNYKLSNFAETKDGSLYEVSLQELFPDDIIDMIKLYNSNTKQQENVNNQIVSSAKEYLIEIGREDAKIALSYQEKNYPPLSAQNSEIYDILYKAYSDFPYYVGTLEKLENHIRYEYKTSYEKQDLSDIFSYTKTNMNTGDIEEHVKVQISGGEIKALEGEIRDTFYEFKKSYDADRQAAQGYNN</sequence>
<name>G9WXX9_9FIRM</name>
<organism evidence="2 3">
    <name type="scientific">Peptoanaerobacter stomatis</name>
    <dbReference type="NCBI Taxonomy" id="796937"/>
    <lineage>
        <taxon>Bacteria</taxon>
        <taxon>Bacillati</taxon>
        <taxon>Bacillota</taxon>
        <taxon>Clostridia</taxon>
        <taxon>Peptostreptococcales</taxon>
        <taxon>Filifactoraceae</taxon>
        <taxon>Peptoanaerobacter</taxon>
    </lineage>
</organism>
<dbReference type="EMBL" id="AFZE01000001">
    <property type="protein sequence ID" value="EHL16976.1"/>
    <property type="molecule type" value="Genomic_DNA"/>
</dbReference>
<dbReference type="Pfam" id="PF16107">
    <property type="entry name" value="DUF4825"/>
    <property type="match status" value="1"/>
</dbReference>
<reference evidence="2 3" key="1">
    <citation type="submission" date="2011-08" db="EMBL/GenBank/DDBJ databases">
        <title>The Genome Sequence of Eubacteriaceae bacterium ACC19a.</title>
        <authorList>
            <consortium name="The Broad Institute Genome Sequencing Platform"/>
            <person name="Earl A."/>
            <person name="Ward D."/>
            <person name="Feldgarden M."/>
            <person name="Gevers D."/>
            <person name="Sizova M."/>
            <person name="Hazen A."/>
            <person name="Epstein S."/>
            <person name="Young S.K."/>
            <person name="Zeng Q."/>
            <person name="Gargeya S."/>
            <person name="Fitzgerald M."/>
            <person name="Haas B."/>
            <person name="Abouelleil A."/>
            <person name="Alvarado L."/>
            <person name="Arachchi H.M."/>
            <person name="Berlin A."/>
            <person name="Brown A."/>
            <person name="Chapman S.B."/>
            <person name="Chen Z."/>
            <person name="Dunbar C."/>
            <person name="Freedman E."/>
            <person name="Gearin G."/>
            <person name="Gellesch M."/>
            <person name="Goldberg J."/>
            <person name="Griggs A."/>
            <person name="Gujja S."/>
            <person name="Heiman D."/>
            <person name="Howarth C."/>
            <person name="Larson L."/>
            <person name="Lui A."/>
            <person name="MacDonald P.J.P."/>
            <person name="Montmayeur A."/>
            <person name="Murphy C."/>
            <person name="Neiman D."/>
            <person name="Pearson M."/>
            <person name="Priest M."/>
            <person name="Roberts A."/>
            <person name="Saif S."/>
            <person name="Shea T."/>
            <person name="Shenoy N."/>
            <person name="Sisk P."/>
            <person name="Stolte C."/>
            <person name="Sykes S."/>
            <person name="Wortman J."/>
            <person name="Nusbaum C."/>
            <person name="Birren B."/>
        </authorList>
    </citation>
    <scope>NUCLEOTIDE SEQUENCE [LARGE SCALE GENOMIC DNA]</scope>
    <source>
        <strain evidence="2 3">ACC19a</strain>
    </source>
</reference>
<evidence type="ECO:0000313" key="3">
    <source>
        <dbReference type="Proteomes" id="UP000006437"/>
    </source>
</evidence>
<evidence type="ECO:0000259" key="1">
    <source>
        <dbReference type="Pfam" id="PF16107"/>
    </source>
</evidence>
<dbReference type="BioCyc" id="EBAC796937-HMP:GMGH-218-MONOMER"/>
<accession>G9WXX9</accession>